<keyword evidence="1" id="KW-1133">Transmembrane helix</keyword>
<dbReference type="Proteomes" id="UP001153069">
    <property type="component" value="Unassembled WGS sequence"/>
</dbReference>
<evidence type="ECO:0000313" key="3">
    <source>
        <dbReference type="Proteomes" id="UP001153069"/>
    </source>
</evidence>
<comment type="caution">
    <text evidence="2">The sequence shown here is derived from an EMBL/GenBank/DDBJ whole genome shotgun (WGS) entry which is preliminary data.</text>
</comment>
<gene>
    <name evidence="2" type="ORF">SEMRO_16_G011630.1</name>
</gene>
<proteinExistence type="predicted"/>
<sequence>MNRTTTRPTTPADHDDENDIGFWTSTEERAFSPEGVVVMLLVIAATQRDVSFLIYAFQVAVFCALFSVLSKWTTYISSRSKRAPGNRRKQLNKWIDRTALLLCVLCPLNLCWVPQVWVFLYFCRKAKWNGQYYYVFGSGRSKLN</sequence>
<name>A0A9N8D6C4_9STRA</name>
<evidence type="ECO:0000313" key="2">
    <source>
        <dbReference type="EMBL" id="CAB9497212.1"/>
    </source>
</evidence>
<keyword evidence="1" id="KW-0812">Transmembrane</keyword>
<accession>A0A9N8D6C4</accession>
<dbReference type="AlphaFoldDB" id="A0A9N8D6C4"/>
<keyword evidence="1" id="KW-0472">Membrane</keyword>
<feature type="transmembrane region" description="Helical" evidence="1">
    <location>
        <begin position="98"/>
        <end position="122"/>
    </location>
</feature>
<evidence type="ECO:0000256" key="1">
    <source>
        <dbReference type="SAM" id="Phobius"/>
    </source>
</evidence>
<feature type="transmembrane region" description="Helical" evidence="1">
    <location>
        <begin position="52"/>
        <end position="77"/>
    </location>
</feature>
<organism evidence="2 3">
    <name type="scientific">Seminavis robusta</name>
    <dbReference type="NCBI Taxonomy" id="568900"/>
    <lineage>
        <taxon>Eukaryota</taxon>
        <taxon>Sar</taxon>
        <taxon>Stramenopiles</taxon>
        <taxon>Ochrophyta</taxon>
        <taxon>Bacillariophyta</taxon>
        <taxon>Bacillariophyceae</taxon>
        <taxon>Bacillariophycidae</taxon>
        <taxon>Naviculales</taxon>
        <taxon>Naviculaceae</taxon>
        <taxon>Seminavis</taxon>
    </lineage>
</organism>
<keyword evidence="3" id="KW-1185">Reference proteome</keyword>
<protein>
    <submittedName>
        <fullName evidence="2">Uncharacterized protein</fullName>
    </submittedName>
</protein>
<reference evidence="2" key="1">
    <citation type="submission" date="2020-06" db="EMBL/GenBank/DDBJ databases">
        <authorList>
            <consortium name="Plant Systems Biology data submission"/>
        </authorList>
    </citation>
    <scope>NUCLEOTIDE SEQUENCE</scope>
    <source>
        <strain evidence="2">D6</strain>
    </source>
</reference>
<dbReference type="EMBL" id="CAICTM010000016">
    <property type="protein sequence ID" value="CAB9497212.1"/>
    <property type="molecule type" value="Genomic_DNA"/>
</dbReference>